<evidence type="ECO:0000313" key="2">
    <source>
        <dbReference type="EMBL" id="KGP72134.1"/>
    </source>
</evidence>
<organism evidence="2 3">
    <name type="scientific">Pontibacillus yanchengensis Y32</name>
    <dbReference type="NCBI Taxonomy" id="1385514"/>
    <lineage>
        <taxon>Bacteria</taxon>
        <taxon>Bacillati</taxon>
        <taxon>Bacillota</taxon>
        <taxon>Bacilli</taxon>
        <taxon>Bacillales</taxon>
        <taxon>Bacillaceae</taxon>
        <taxon>Pontibacillus</taxon>
    </lineage>
</organism>
<dbReference type="RefSeq" id="WP_036820923.1">
    <property type="nucleotide sequence ID" value="NZ_AVBF01000037.1"/>
</dbReference>
<accession>A0A0A2T992</accession>
<comment type="caution">
    <text evidence="2">The sequence shown here is derived from an EMBL/GenBank/DDBJ whole genome shotgun (WGS) entry which is preliminary data.</text>
</comment>
<reference evidence="2 3" key="1">
    <citation type="journal article" date="2015" name="Stand. Genomic Sci.">
        <title>High quality draft genome sequence of the moderately halophilic bacterium Pontibacillus yanchengensis Y32(T) and comparison among Pontibacillus genomes.</title>
        <authorList>
            <person name="Huang J."/>
            <person name="Qiao Z.X."/>
            <person name="Tang J.W."/>
            <person name="Wang G."/>
        </authorList>
    </citation>
    <scope>NUCLEOTIDE SEQUENCE [LARGE SCALE GENOMIC DNA]</scope>
    <source>
        <strain evidence="2 3">Y32</strain>
    </source>
</reference>
<dbReference type="AlphaFoldDB" id="A0A0A2T992"/>
<evidence type="ECO:0000313" key="3">
    <source>
        <dbReference type="Proteomes" id="UP000030147"/>
    </source>
</evidence>
<feature type="region of interest" description="Disordered" evidence="1">
    <location>
        <begin position="1"/>
        <end position="22"/>
    </location>
</feature>
<dbReference type="Pfam" id="PF13075">
    <property type="entry name" value="DUF3939"/>
    <property type="match status" value="1"/>
</dbReference>
<protein>
    <recommendedName>
        <fullName evidence="4">DUF3939 domain-containing protein</fullName>
    </recommendedName>
</protein>
<sequence>MWGRKKRNDKKKNTPQASKKDLPKRDVSIFEIRQAIQRFTSHLPDGVELQTIINEDNTINYELLSPFLEAIPNETYYMSKETYEVFEEKDKQLAFDLDHIQQAIDKYMKQTKELPIIDGDPYNKVNYFKLERLGLITYRPNYTFYITDDEFLITYEAPFPKKDQ</sequence>
<evidence type="ECO:0000256" key="1">
    <source>
        <dbReference type="SAM" id="MobiDB-lite"/>
    </source>
</evidence>
<name>A0A0A2T992_9BACI</name>
<dbReference type="OrthoDB" id="2352834at2"/>
<dbReference type="Proteomes" id="UP000030147">
    <property type="component" value="Unassembled WGS sequence"/>
</dbReference>
<proteinExistence type="predicted"/>
<dbReference type="STRING" id="1385514.N782_13990"/>
<dbReference type="InterPro" id="IPR025071">
    <property type="entry name" value="DUF3939"/>
</dbReference>
<dbReference type="EMBL" id="AVBF01000037">
    <property type="protein sequence ID" value="KGP72134.1"/>
    <property type="molecule type" value="Genomic_DNA"/>
</dbReference>
<dbReference type="eggNOG" id="ENOG5031A90">
    <property type="taxonomic scope" value="Bacteria"/>
</dbReference>
<feature type="compositionally biased region" description="Basic residues" evidence="1">
    <location>
        <begin position="1"/>
        <end position="10"/>
    </location>
</feature>
<keyword evidence="3" id="KW-1185">Reference proteome</keyword>
<evidence type="ECO:0008006" key="4">
    <source>
        <dbReference type="Google" id="ProtNLM"/>
    </source>
</evidence>
<gene>
    <name evidence="2" type="ORF">N782_13990</name>
</gene>